<dbReference type="PATRIC" id="fig|35806.4.peg.199"/>
<keyword evidence="5" id="KW-1185">Reference proteome</keyword>
<accession>A0A0D6AWT6</accession>
<evidence type="ECO:0000313" key="3">
    <source>
        <dbReference type="EMBL" id="MBL3609398.1"/>
    </source>
</evidence>
<protein>
    <submittedName>
        <fullName evidence="2">Uncharacterized protein</fullName>
    </submittedName>
</protein>
<sequence length="170" mass="18312">MYIELIAIIVAGIGAGGLVLVVNRLTGRRLPRFAVPLAAAVAMFAYALWSEYTWGARTVASLPEGVVEVTHVDQAIPWKPWTLLAPVTTRVMAANRIGVQSRPDAPEVRLVELYLLARWHSARTVMVLIDCAAPARADATDAALTDPSVAEWQPLGPADPLLRAVCVPPE</sequence>
<evidence type="ECO:0000313" key="5">
    <source>
        <dbReference type="Proteomes" id="UP000604473"/>
    </source>
</evidence>
<reference evidence="2 4" key="1">
    <citation type="submission" date="2015-02" db="EMBL/GenBank/DDBJ databases">
        <title>Genome sequene of Rhodovulum sulfidophilum DSM 2351.</title>
        <authorList>
            <person name="Nagao N."/>
        </authorList>
    </citation>
    <scope>NUCLEOTIDE SEQUENCE [LARGE SCALE GENOMIC DNA]</scope>
    <source>
        <strain evidence="2 4">DSM 2351</strain>
    </source>
</reference>
<dbReference type="EMBL" id="JAESJJ010000014">
    <property type="protein sequence ID" value="MBL3609398.1"/>
    <property type="molecule type" value="Genomic_DNA"/>
</dbReference>
<dbReference type="RefSeq" id="WP_060833497.1">
    <property type="nucleotide sequence ID" value="NZ_JAESJE010000023.1"/>
</dbReference>
<keyword evidence="1" id="KW-1133">Transmembrane helix</keyword>
<dbReference type="AlphaFoldDB" id="A0A0D6AWT6"/>
<keyword evidence="1" id="KW-0472">Membrane</keyword>
<evidence type="ECO:0000313" key="4">
    <source>
        <dbReference type="Proteomes" id="UP000064912"/>
    </source>
</evidence>
<proteinExistence type="predicted"/>
<dbReference type="eggNOG" id="ENOG5032P1D">
    <property type="taxonomic scope" value="Bacteria"/>
</dbReference>
<evidence type="ECO:0000256" key="1">
    <source>
        <dbReference type="SAM" id="Phobius"/>
    </source>
</evidence>
<dbReference type="Proteomes" id="UP000064912">
    <property type="component" value="Chromosome"/>
</dbReference>
<feature type="transmembrane region" description="Helical" evidence="1">
    <location>
        <begin position="6"/>
        <end position="26"/>
    </location>
</feature>
<organism evidence="2 4">
    <name type="scientific">Rhodovulum sulfidophilum</name>
    <name type="common">Rhodobacter sulfidophilus</name>
    <dbReference type="NCBI Taxonomy" id="35806"/>
    <lineage>
        <taxon>Bacteria</taxon>
        <taxon>Pseudomonadati</taxon>
        <taxon>Pseudomonadota</taxon>
        <taxon>Alphaproteobacteria</taxon>
        <taxon>Rhodobacterales</taxon>
        <taxon>Paracoccaceae</taxon>
        <taxon>Rhodovulum</taxon>
    </lineage>
</organism>
<gene>
    <name evidence="3" type="ORF">JMM60_11415</name>
    <name evidence="2" type="ORF">NHU_00197</name>
</gene>
<reference evidence="3 5" key="2">
    <citation type="submission" date="2021-01" db="EMBL/GenBank/DDBJ databases">
        <title>Draft genomes of Rhodovulum sulfidophilum.</title>
        <authorList>
            <person name="Guzman M.S."/>
        </authorList>
    </citation>
    <scope>NUCLEOTIDE SEQUENCE [LARGE SCALE GENOMIC DNA]</scope>
    <source>
        <strain evidence="3 5">AB35</strain>
    </source>
</reference>
<evidence type="ECO:0000313" key="2">
    <source>
        <dbReference type="EMBL" id="BAQ67368.1"/>
    </source>
</evidence>
<keyword evidence="1" id="KW-0812">Transmembrane</keyword>
<dbReference type="EMBL" id="AP014800">
    <property type="protein sequence ID" value="BAQ67368.1"/>
    <property type="molecule type" value="Genomic_DNA"/>
</dbReference>
<feature type="transmembrane region" description="Helical" evidence="1">
    <location>
        <begin position="33"/>
        <end position="49"/>
    </location>
</feature>
<dbReference type="Proteomes" id="UP000604473">
    <property type="component" value="Unassembled WGS sequence"/>
</dbReference>
<name>A0A0D6AWT6_RHOSU</name>
<dbReference type="KEGG" id="rsu:NHU_00197"/>